<dbReference type="GO" id="GO:0005886">
    <property type="term" value="C:plasma membrane"/>
    <property type="evidence" value="ECO:0007669"/>
    <property type="project" value="UniProtKB-SubCell"/>
</dbReference>
<feature type="transmembrane region" description="Helical" evidence="8">
    <location>
        <begin position="559"/>
        <end position="586"/>
    </location>
</feature>
<name>A0AAF3F0A7_9BILA</name>
<dbReference type="InterPro" id="IPR032394">
    <property type="entry name" value="Anoct_dimer"/>
</dbReference>
<dbReference type="InterPro" id="IPR049452">
    <property type="entry name" value="Anoctamin_TM"/>
</dbReference>
<organism evidence="12 13">
    <name type="scientific">Mesorhabditis belari</name>
    <dbReference type="NCBI Taxonomy" id="2138241"/>
    <lineage>
        <taxon>Eukaryota</taxon>
        <taxon>Metazoa</taxon>
        <taxon>Ecdysozoa</taxon>
        <taxon>Nematoda</taxon>
        <taxon>Chromadorea</taxon>
        <taxon>Rhabditida</taxon>
        <taxon>Rhabditina</taxon>
        <taxon>Rhabditomorpha</taxon>
        <taxon>Rhabditoidea</taxon>
        <taxon>Rhabditidae</taxon>
        <taxon>Mesorhabditinae</taxon>
        <taxon>Mesorhabditis</taxon>
    </lineage>
</organism>
<dbReference type="InterPro" id="IPR007632">
    <property type="entry name" value="Anoctamin"/>
</dbReference>
<evidence type="ECO:0000313" key="12">
    <source>
        <dbReference type="Proteomes" id="UP000887575"/>
    </source>
</evidence>
<evidence type="ECO:0000256" key="1">
    <source>
        <dbReference type="ARBA" id="ARBA00004651"/>
    </source>
</evidence>
<dbReference type="PANTHER" id="PTHR12308:SF84">
    <property type="entry name" value="ANOCTAMIN"/>
    <property type="match status" value="1"/>
</dbReference>
<feature type="compositionally biased region" description="Basic and acidic residues" evidence="9">
    <location>
        <begin position="973"/>
        <end position="989"/>
    </location>
</feature>
<comment type="subcellular location">
    <subcellularLocation>
        <location evidence="1">Cell membrane</location>
        <topology evidence="1">Multi-pass membrane protein</topology>
    </subcellularLocation>
    <subcellularLocation>
        <location evidence="8">Membrane</location>
        <topology evidence="8">Multi-pass membrane protein</topology>
    </subcellularLocation>
</comment>
<feature type="region of interest" description="Disordered" evidence="9">
    <location>
        <begin position="93"/>
        <end position="113"/>
    </location>
</feature>
<evidence type="ECO:0000256" key="6">
    <source>
        <dbReference type="ARBA" id="ARBA00023136"/>
    </source>
</evidence>
<feature type="domain" description="Anoctamin dimerisation" evidence="11">
    <location>
        <begin position="128"/>
        <end position="349"/>
    </location>
</feature>
<feature type="transmembrane region" description="Helical" evidence="8">
    <location>
        <begin position="515"/>
        <end position="539"/>
    </location>
</feature>
<evidence type="ECO:0000259" key="11">
    <source>
        <dbReference type="Pfam" id="PF16178"/>
    </source>
</evidence>
<keyword evidence="6 8" id="KW-0472">Membrane</keyword>
<feature type="domain" description="Anoctamin transmembrane" evidence="10">
    <location>
        <begin position="352"/>
        <end position="958"/>
    </location>
</feature>
<comment type="caution">
    <text evidence="8">Lacks conserved residue(s) required for the propagation of feature annotation.</text>
</comment>
<evidence type="ECO:0000256" key="8">
    <source>
        <dbReference type="RuleBase" id="RU280814"/>
    </source>
</evidence>
<feature type="transmembrane region" description="Helical" evidence="8">
    <location>
        <begin position="920"/>
        <end position="941"/>
    </location>
</feature>
<comment type="similarity">
    <text evidence="2 8">Belongs to the anoctamin family.</text>
</comment>
<evidence type="ECO:0000259" key="10">
    <source>
        <dbReference type="Pfam" id="PF04547"/>
    </source>
</evidence>
<feature type="transmembrane region" description="Helical" evidence="8">
    <location>
        <begin position="796"/>
        <end position="819"/>
    </location>
</feature>
<dbReference type="AlphaFoldDB" id="A0AAF3F0A7"/>
<dbReference type="Pfam" id="PF04547">
    <property type="entry name" value="Anoctamin"/>
    <property type="match status" value="1"/>
</dbReference>
<evidence type="ECO:0000256" key="7">
    <source>
        <dbReference type="ARBA" id="ARBA00023180"/>
    </source>
</evidence>
<feature type="transmembrane region" description="Helical" evidence="8">
    <location>
        <begin position="362"/>
        <end position="392"/>
    </location>
</feature>
<protein>
    <recommendedName>
        <fullName evidence="8">Anoctamin</fullName>
    </recommendedName>
</protein>
<evidence type="ECO:0000256" key="3">
    <source>
        <dbReference type="ARBA" id="ARBA00022475"/>
    </source>
</evidence>
<evidence type="ECO:0000313" key="13">
    <source>
        <dbReference type="WBParaSite" id="MBELARI_LOCUS19947"/>
    </source>
</evidence>
<feature type="compositionally biased region" description="Acidic residues" evidence="9">
    <location>
        <begin position="41"/>
        <end position="55"/>
    </location>
</feature>
<dbReference type="GO" id="GO:0005254">
    <property type="term" value="F:chloride channel activity"/>
    <property type="evidence" value="ECO:0007669"/>
    <property type="project" value="TreeGrafter"/>
</dbReference>
<dbReference type="PANTHER" id="PTHR12308">
    <property type="entry name" value="ANOCTAMIN"/>
    <property type="match status" value="1"/>
</dbReference>
<dbReference type="GO" id="GO:0046983">
    <property type="term" value="F:protein dimerization activity"/>
    <property type="evidence" value="ECO:0007669"/>
    <property type="project" value="InterPro"/>
</dbReference>
<evidence type="ECO:0000256" key="9">
    <source>
        <dbReference type="SAM" id="MobiDB-lite"/>
    </source>
</evidence>
<feature type="transmembrane region" description="Helical" evidence="8">
    <location>
        <begin position="439"/>
        <end position="459"/>
    </location>
</feature>
<feature type="compositionally biased region" description="Polar residues" evidence="9">
    <location>
        <begin position="93"/>
        <end position="107"/>
    </location>
</feature>
<keyword evidence="7" id="KW-0325">Glycoprotein</keyword>
<keyword evidence="4 8" id="KW-0812">Transmembrane</keyword>
<keyword evidence="3" id="KW-1003">Cell membrane</keyword>
<evidence type="ECO:0000256" key="4">
    <source>
        <dbReference type="ARBA" id="ARBA00022692"/>
    </source>
</evidence>
<evidence type="ECO:0000256" key="5">
    <source>
        <dbReference type="ARBA" id="ARBA00022989"/>
    </source>
</evidence>
<feature type="region of interest" description="Disordered" evidence="9">
    <location>
        <begin position="973"/>
        <end position="1018"/>
    </location>
</feature>
<sequence length="1018" mass="117265">MNVQSQRSTFFQDGKRQIDFVLVYCEQDNENSKKNKGLFESDTDAEDGTDDETIGDLDTTKQSLINPQMKEITVYEDPLLPQDGAKMVIPVTPTRNTTGSQRTQSTQELHKSEAKPNITRWLSLKSLQNVERRKSRAARYRARFEAKLQSSGLEIELVPPDSTTRRSFILIHCPTALLEVYGELLRIKVPIKGSIISEPFQSDTNIKKQSSTEVVQKKNWMGRIPGKLFEKSFKEDLLQDKKKKRFEPFVKTQRDRFVDGPNHEVFTGADRARIVYYILRGIPFGSENSEKIGIERLLRAGAYTAAYPLHQALREGSELKMVAESEMNQRELLARHWASIRSLRMRQPLDLIRDYFGAKTGLYFAFLGVYTRLLTLASLLGIVWFFAVAIMFVNDQSMVNDVCKDNTTILCPICDSFCDFRKMSAGCTMAQFSFLFDQWGVLIVGIGITIWAQLFLQIWKRAQTMLAYRWGLTDSFYQEHTIRLDFKLHVKTTRRDPVTDIKEPYLTKKKKALNLVVNIVVMIVVAGFIIGASFLTFFLRRHIDELIIKVTKNKASDTFNTLFSSAIVATFHLVIILVFNLIYHLLIYRLVEWECPRTQGDFDNAFIIKIFVAEFFNTNSSLFFVAFIQPLFAKHSAFFSSSSRGLGIRACFSNCFVELSIQMAIIFVGIQLVKAVFGSIIPILIKRGKICLSRIGKWVNKRKARKRDGYAELPESIPQPQWESDFYLLKNEPHFLCYEYAELVMQFSVLVLFAPAFPLAALFALMNNLIEIRADAFKFLRLKQRPVPDEVDSIGIWTPIIAGIVKLSVYVNALLIAFTSEFVPAMKWRFRNGSLHGYSNHSHSVYNTKYLNISSYVITKSDFFDRKTHKMIPQSCRYYGFYTPQCINNESTLVKFDWLNQPEKCVKEGIEFSDEWYYNFSLRLCFAIAFVFMLNTIRALICKLLPDVPQTIADRMAKDKYYARKKLLLSHDPQKKKEQISQLEREVREMQPQTAMTETPSTPQKNEKATGEIEFVTP</sequence>
<reference evidence="13" key="1">
    <citation type="submission" date="2024-02" db="UniProtKB">
        <authorList>
            <consortium name="WormBaseParasite"/>
        </authorList>
    </citation>
    <scope>IDENTIFICATION</scope>
</reference>
<keyword evidence="12" id="KW-1185">Reference proteome</keyword>
<feature type="region of interest" description="Disordered" evidence="9">
    <location>
        <begin position="32"/>
        <end position="58"/>
    </location>
</feature>
<dbReference type="Proteomes" id="UP000887575">
    <property type="component" value="Unassembled WGS sequence"/>
</dbReference>
<keyword evidence="5 8" id="KW-1133">Transmembrane helix</keyword>
<proteinExistence type="inferred from homology"/>
<dbReference type="WBParaSite" id="MBELARI_LOCUS19947">
    <property type="protein sequence ID" value="MBELARI_LOCUS19947"/>
    <property type="gene ID" value="MBELARI_LOCUS19947"/>
</dbReference>
<dbReference type="Pfam" id="PF16178">
    <property type="entry name" value="Anoct_dimer"/>
    <property type="match status" value="1"/>
</dbReference>
<feature type="transmembrane region" description="Helical" evidence="8">
    <location>
        <begin position="663"/>
        <end position="685"/>
    </location>
</feature>
<feature type="transmembrane region" description="Helical" evidence="8">
    <location>
        <begin position="749"/>
        <end position="770"/>
    </location>
</feature>
<evidence type="ECO:0000256" key="2">
    <source>
        <dbReference type="ARBA" id="ARBA00009671"/>
    </source>
</evidence>
<feature type="transmembrane region" description="Helical" evidence="8">
    <location>
        <begin position="606"/>
        <end position="632"/>
    </location>
</feature>
<feature type="compositionally biased region" description="Polar residues" evidence="9">
    <location>
        <begin position="991"/>
        <end position="1004"/>
    </location>
</feature>
<accession>A0AAF3F0A7</accession>